<comment type="caution">
    <text evidence="3">The sequence shown here is derived from an EMBL/GenBank/DDBJ whole genome shotgun (WGS) entry which is preliminary data.</text>
</comment>
<feature type="domain" description="Calcineurin-like phosphoesterase" evidence="2">
    <location>
        <begin position="230"/>
        <end position="434"/>
    </location>
</feature>
<dbReference type="InterPro" id="IPR006311">
    <property type="entry name" value="TAT_signal"/>
</dbReference>
<organism evidence="3 4">
    <name type="scientific">Rhodococcoides trifolii</name>
    <dbReference type="NCBI Taxonomy" id="908250"/>
    <lineage>
        <taxon>Bacteria</taxon>
        <taxon>Bacillati</taxon>
        <taxon>Actinomycetota</taxon>
        <taxon>Actinomycetes</taxon>
        <taxon>Mycobacteriales</taxon>
        <taxon>Nocardiaceae</taxon>
        <taxon>Rhodococcoides</taxon>
    </lineage>
</organism>
<dbReference type="InterPro" id="IPR029052">
    <property type="entry name" value="Metallo-depent_PP-like"/>
</dbReference>
<dbReference type="NCBIfam" id="TIGR01409">
    <property type="entry name" value="TAT_signal_seq"/>
    <property type="match status" value="1"/>
</dbReference>
<dbReference type="SUPFAM" id="SSF56300">
    <property type="entry name" value="Metallo-dependent phosphatases"/>
    <property type="match status" value="1"/>
</dbReference>
<dbReference type="Pfam" id="PF00149">
    <property type="entry name" value="Metallophos"/>
    <property type="match status" value="1"/>
</dbReference>
<sequence length="571" mass="61803">MTLNPQGETVATGVPENLAADMTMAEQHEWHRGFLKRHPVSRRNFLIGSAAAAAAVGVGNASWSRIAYAQDAPLAVGGRHLSFGADPSSQLRFSAQLSRNPGTTGIFLDHGPTPALGATTSAEVRNLISQVPQTGGGILGAEQYYVHVPVDGLTPKTPHFYRWRTVDGYVSDVRSATTALPAGRFAPFRFTMMGDQGVDETPVKPPGLQPGDYDNLYYENDNDPSVKHAANIVKQIAASRPDFHILAGDIAYADPQGDGNPGQFAPSGVKATKGFDAYNPYVWDGYLAAIESSASVTPWLFATGNHDMEALYDADGYGGHAARLDQPDNGPKQCPSVYSVVYGNVAVLSLDANDVSYEIKANTGYSGGAQTSWVDSTLARFRKDPNIDFIVCFFHHCAYSTTEKHASDGGVRDKWTPLFDRYEVDVVLQAHNHVFERSDPIRAGKPTGAASDQAVVYPKKDGTVYYTVGGGGRPRYKFQSAEKDTYRGNVVADNSVPNSYVWTPEGEKQAEAVGWSRVRFRNYSFIRIDVAPGIPGITPSAMTVSAIDEYGREFDKVTYKRDIGVGSLFGS</sequence>
<dbReference type="PANTHER" id="PTHR22953">
    <property type="entry name" value="ACID PHOSPHATASE RELATED"/>
    <property type="match status" value="1"/>
</dbReference>
<evidence type="ECO:0000259" key="2">
    <source>
        <dbReference type="Pfam" id="PF00149"/>
    </source>
</evidence>
<protein>
    <recommendedName>
        <fullName evidence="2">Calcineurin-like phosphoesterase domain-containing protein</fullName>
    </recommendedName>
</protein>
<evidence type="ECO:0000313" key="4">
    <source>
        <dbReference type="Proteomes" id="UP000654257"/>
    </source>
</evidence>
<keyword evidence="1" id="KW-0732">Signal</keyword>
<dbReference type="PANTHER" id="PTHR22953:SF153">
    <property type="entry name" value="PURPLE ACID PHOSPHATASE"/>
    <property type="match status" value="1"/>
</dbReference>
<reference evidence="3" key="1">
    <citation type="journal article" date="2014" name="Int. J. Syst. Evol. Microbiol.">
        <title>Complete genome sequence of Corynebacterium casei LMG S-19264T (=DSM 44701T), isolated from a smear-ripened cheese.</title>
        <authorList>
            <consortium name="US DOE Joint Genome Institute (JGI-PGF)"/>
            <person name="Walter F."/>
            <person name="Albersmeier A."/>
            <person name="Kalinowski J."/>
            <person name="Ruckert C."/>
        </authorList>
    </citation>
    <scope>NUCLEOTIDE SEQUENCE</scope>
    <source>
        <strain evidence="3">CCM 7905</strain>
    </source>
</reference>
<dbReference type="RefSeq" id="WP_188543577.1">
    <property type="nucleotide sequence ID" value="NZ_BMCU01000001.1"/>
</dbReference>
<proteinExistence type="predicted"/>
<name>A0A917CVQ1_9NOCA</name>
<keyword evidence="4" id="KW-1185">Reference proteome</keyword>
<evidence type="ECO:0000256" key="1">
    <source>
        <dbReference type="ARBA" id="ARBA00022729"/>
    </source>
</evidence>
<dbReference type="InterPro" id="IPR039331">
    <property type="entry name" value="PAPs-like"/>
</dbReference>
<evidence type="ECO:0000313" key="3">
    <source>
        <dbReference type="EMBL" id="GGF98298.1"/>
    </source>
</evidence>
<dbReference type="EMBL" id="BMCU01000001">
    <property type="protein sequence ID" value="GGF98298.1"/>
    <property type="molecule type" value="Genomic_DNA"/>
</dbReference>
<dbReference type="AlphaFoldDB" id="A0A917CVQ1"/>
<dbReference type="InterPro" id="IPR019546">
    <property type="entry name" value="TAT_signal_bac_arc"/>
</dbReference>
<dbReference type="Proteomes" id="UP000654257">
    <property type="component" value="Unassembled WGS sequence"/>
</dbReference>
<accession>A0A917CVQ1</accession>
<gene>
    <name evidence="3" type="ORF">GCM10007304_10360</name>
</gene>
<dbReference type="InterPro" id="IPR004843">
    <property type="entry name" value="Calcineurin-like_PHP"/>
</dbReference>
<dbReference type="PROSITE" id="PS51318">
    <property type="entry name" value="TAT"/>
    <property type="match status" value="1"/>
</dbReference>
<dbReference type="GO" id="GO:0003993">
    <property type="term" value="F:acid phosphatase activity"/>
    <property type="evidence" value="ECO:0007669"/>
    <property type="project" value="InterPro"/>
</dbReference>
<dbReference type="Gene3D" id="3.60.21.10">
    <property type="match status" value="1"/>
</dbReference>
<reference evidence="3" key="2">
    <citation type="submission" date="2020-09" db="EMBL/GenBank/DDBJ databases">
        <authorList>
            <person name="Sun Q."/>
            <person name="Sedlacek I."/>
        </authorList>
    </citation>
    <scope>NUCLEOTIDE SEQUENCE</scope>
    <source>
        <strain evidence="3">CCM 7905</strain>
    </source>
</reference>